<evidence type="ECO:0000313" key="5">
    <source>
        <dbReference type="Proteomes" id="UP000215596"/>
    </source>
</evidence>
<dbReference type="EMBL" id="NPBY01000017">
    <property type="protein sequence ID" value="PAD78744.1"/>
    <property type="molecule type" value="Genomic_DNA"/>
</dbReference>
<dbReference type="InterPro" id="IPR052955">
    <property type="entry name" value="UPF0703_membrane_permease"/>
</dbReference>
<evidence type="ECO:0000259" key="2">
    <source>
        <dbReference type="Pfam" id="PF09323"/>
    </source>
</evidence>
<name>A0A268F087_9BACL</name>
<proteinExistence type="predicted"/>
<dbReference type="Proteomes" id="UP000215596">
    <property type="component" value="Unassembled WGS sequence"/>
</dbReference>
<dbReference type="OrthoDB" id="9770408at2"/>
<dbReference type="InterPro" id="IPR048493">
    <property type="entry name" value="DUF1980_N"/>
</dbReference>
<evidence type="ECO:0000313" key="4">
    <source>
        <dbReference type="EMBL" id="PAD78744.1"/>
    </source>
</evidence>
<keyword evidence="1" id="KW-0472">Membrane</keyword>
<keyword evidence="1" id="KW-0812">Transmembrane</keyword>
<dbReference type="InterPro" id="IPR048447">
    <property type="entry name" value="DUF1980_C"/>
</dbReference>
<dbReference type="PANTHER" id="PTHR40047:SF1">
    <property type="entry name" value="UPF0703 PROTEIN YCGQ"/>
    <property type="match status" value="1"/>
</dbReference>
<evidence type="ECO:0000256" key="1">
    <source>
        <dbReference type="SAM" id="Phobius"/>
    </source>
</evidence>
<feature type="domain" description="DUF1980" evidence="3">
    <location>
        <begin position="159"/>
        <end position="294"/>
    </location>
</feature>
<evidence type="ECO:0000259" key="3">
    <source>
        <dbReference type="Pfam" id="PF21537"/>
    </source>
</evidence>
<protein>
    <submittedName>
        <fullName evidence="4">TIGR03943 family protein</fullName>
    </submittedName>
</protein>
<keyword evidence="1" id="KW-1133">Transmembrane helix</keyword>
<dbReference type="Pfam" id="PF09323">
    <property type="entry name" value="DUF1980"/>
    <property type="match status" value="1"/>
</dbReference>
<organism evidence="4 5">
    <name type="scientific">Paenibacillus campinasensis</name>
    <dbReference type="NCBI Taxonomy" id="66347"/>
    <lineage>
        <taxon>Bacteria</taxon>
        <taxon>Bacillati</taxon>
        <taxon>Bacillota</taxon>
        <taxon>Bacilli</taxon>
        <taxon>Bacillales</taxon>
        <taxon>Paenibacillaceae</taxon>
        <taxon>Paenibacillus</taxon>
    </lineage>
</organism>
<dbReference type="AlphaFoldDB" id="A0A268F087"/>
<feature type="transmembrane region" description="Helical" evidence="1">
    <location>
        <begin position="41"/>
        <end position="62"/>
    </location>
</feature>
<accession>A0A268F087</accession>
<dbReference type="InterPro" id="IPR015402">
    <property type="entry name" value="DUF1980"/>
</dbReference>
<feature type="domain" description="DUF1980" evidence="2">
    <location>
        <begin position="13"/>
        <end position="118"/>
    </location>
</feature>
<gene>
    <name evidence="4" type="ORF">CHH67_05855</name>
</gene>
<sequence length="310" mass="34586">MTLTASIRCHYLLRALLLASLSFYLIHLNETDLLHYYLAPHMQKLLLLCPVPLLFISFGLVWHCITGSSEQICDCEHPLPESFFKNISVYGLVAVPLLFGLLVPSQALGSDMITKKGMVYSVPAPEIRRKSDAMDAAGDSQITDSATQKNLSLDELFIARDKYTVEFAELAKRLYTQSVIEVDSSIFSETIGAIDMYRQAFQGKHITLQGFVYREGDMKDNAFALSRFLMMCCPADAVPFGVLIQDDNALTFTNDTWVEIDGVVRSATINGEEVLQIEATQITIIEQPVSPYIFTNPDSVAEFDKLQSNS</sequence>
<feature type="transmembrane region" description="Helical" evidence="1">
    <location>
        <begin position="83"/>
        <end position="103"/>
    </location>
</feature>
<dbReference type="RefSeq" id="WP_095264109.1">
    <property type="nucleotide sequence ID" value="NZ_NPBY01000017.1"/>
</dbReference>
<dbReference type="Pfam" id="PF21537">
    <property type="entry name" value="DUF1980_C"/>
    <property type="match status" value="1"/>
</dbReference>
<feature type="transmembrane region" description="Helical" evidence="1">
    <location>
        <begin position="12"/>
        <end position="29"/>
    </location>
</feature>
<dbReference type="PANTHER" id="PTHR40047">
    <property type="entry name" value="UPF0703 PROTEIN YCGQ"/>
    <property type="match status" value="1"/>
</dbReference>
<comment type="caution">
    <text evidence="4">The sequence shown here is derived from an EMBL/GenBank/DDBJ whole genome shotgun (WGS) entry which is preliminary data.</text>
</comment>
<dbReference type="NCBIfam" id="TIGR03943">
    <property type="entry name" value="TIGR03943 family putative permease subunit"/>
    <property type="match status" value="1"/>
</dbReference>
<reference evidence="4 5" key="1">
    <citation type="submission" date="2017-07" db="EMBL/GenBank/DDBJ databases">
        <title>Isolation and whole genome analysis of endospore-forming bacteria from heroin.</title>
        <authorList>
            <person name="Kalinowski J."/>
            <person name="Ahrens B."/>
            <person name="Al-Dilaimi A."/>
            <person name="Winkler A."/>
            <person name="Wibberg D."/>
            <person name="Schleenbecker U."/>
            <person name="Ruckert C."/>
            <person name="Wolfel R."/>
            <person name="Grass G."/>
        </authorList>
    </citation>
    <scope>NUCLEOTIDE SEQUENCE [LARGE SCALE GENOMIC DNA]</scope>
    <source>
        <strain evidence="4 5">7537-G1</strain>
    </source>
</reference>